<name>A0AAV5WIN1_9BILA</name>
<comment type="caution">
    <text evidence="3">The sequence shown here is derived from an EMBL/GenBank/DDBJ whole genome shotgun (WGS) entry which is preliminary data.</text>
</comment>
<reference evidence="3" key="1">
    <citation type="submission" date="2023-10" db="EMBL/GenBank/DDBJ databases">
        <title>Genome assembly of Pristionchus species.</title>
        <authorList>
            <person name="Yoshida K."/>
            <person name="Sommer R.J."/>
        </authorList>
    </citation>
    <scope>NUCLEOTIDE SEQUENCE</scope>
    <source>
        <strain evidence="3">RS5133</strain>
    </source>
</reference>
<dbReference type="Pfam" id="PF08711">
    <property type="entry name" value="Med26"/>
    <property type="match status" value="1"/>
</dbReference>
<protein>
    <recommendedName>
        <fullName evidence="2">TFIIS N-terminal domain-containing protein</fullName>
    </recommendedName>
</protein>
<gene>
    <name evidence="3" type="ORF">PFISCL1PPCAC_21039</name>
</gene>
<feature type="compositionally biased region" description="Low complexity" evidence="1">
    <location>
        <begin position="76"/>
        <end position="87"/>
    </location>
</feature>
<evidence type="ECO:0000313" key="4">
    <source>
        <dbReference type="Proteomes" id="UP001432322"/>
    </source>
</evidence>
<accession>A0AAV5WIN1</accession>
<feature type="non-terminal residue" evidence="3">
    <location>
        <position position="1"/>
    </location>
</feature>
<dbReference type="Proteomes" id="UP001432322">
    <property type="component" value="Unassembled WGS sequence"/>
</dbReference>
<evidence type="ECO:0000256" key="1">
    <source>
        <dbReference type="SAM" id="MobiDB-lite"/>
    </source>
</evidence>
<feature type="non-terminal residue" evidence="3">
    <location>
        <position position="87"/>
    </location>
</feature>
<keyword evidence="4" id="KW-1185">Reference proteome</keyword>
<feature type="domain" description="TFIIS N-terminal" evidence="2">
    <location>
        <begin position="28"/>
        <end position="71"/>
    </location>
</feature>
<dbReference type="SUPFAM" id="SSF47676">
    <property type="entry name" value="Conserved domain common to transcription factors TFIIS, elongin A, CRSP70"/>
    <property type="match status" value="1"/>
</dbReference>
<dbReference type="AlphaFoldDB" id="A0AAV5WIN1"/>
<dbReference type="InterPro" id="IPR017923">
    <property type="entry name" value="TFIIS_N"/>
</dbReference>
<evidence type="ECO:0000259" key="2">
    <source>
        <dbReference type="Pfam" id="PF08711"/>
    </source>
</evidence>
<dbReference type="EMBL" id="BTSY01000005">
    <property type="protein sequence ID" value="GMT29742.1"/>
    <property type="molecule type" value="Genomic_DNA"/>
</dbReference>
<proteinExistence type="predicted"/>
<evidence type="ECO:0000313" key="3">
    <source>
        <dbReference type="EMBL" id="GMT29742.1"/>
    </source>
</evidence>
<feature type="region of interest" description="Disordered" evidence="1">
    <location>
        <begin position="65"/>
        <end position="87"/>
    </location>
</feature>
<organism evidence="3 4">
    <name type="scientific">Pristionchus fissidentatus</name>
    <dbReference type="NCBI Taxonomy" id="1538716"/>
    <lineage>
        <taxon>Eukaryota</taxon>
        <taxon>Metazoa</taxon>
        <taxon>Ecdysozoa</taxon>
        <taxon>Nematoda</taxon>
        <taxon>Chromadorea</taxon>
        <taxon>Rhabditida</taxon>
        <taxon>Rhabditina</taxon>
        <taxon>Diplogasteromorpha</taxon>
        <taxon>Diplogasteroidea</taxon>
        <taxon>Neodiplogasteridae</taxon>
        <taxon>Pristionchus</taxon>
    </lineage>
</organism>
<dbReference type="InterPro" id="IPR035441">
    <property type="entry name" value="TFIIS/LEDGF_dom_sf"/>
</dbReference>
<sequence length="87" mass="9643">SMSNAYLSIAVNDLLEKLNDPDKIDRTLRQLSKMGLPLNLLQDTKADKVLESLFSHPIHGRRAQSIVRRWRSDGASTPSTPSSGPTK</sequence>
<dbReference type="Gene3D" id="1.20.930.10">
    <property type="entry name" value="Conserved domain common to transcription factors TFIIS, elongin A, CRSP70"/>
    <property type="match status" value="1"/>
</dbReference>